<feature type="transmembrane region" description="Helical" evidence="13">
    <location>
        <begin position="1124"/>
        <end position="1148"/>
    </location>
</feature>
<keyword evidence="9 13" id="KW-1278">Translocase</keyword>
<dbReference type="InterPro" id="IPR059000">
    <property type="entry name" value="ATPase_P-type_domA"/>
</dbReference>
<evidence type="ECO:0000256" key="14">
    <source>
        <dbReference type="SAM" id="MobiDB-lite"/>
    </source>
</evidence>
<dbReference type="InterPro" id="IPR004014">
    <property type="entry name" value="ATPase_P-typ_cation-transptr_N"/>
</dbReference>
<dbReference type="Pfam" id="PF13246">
    <property type="entry name" value="Cation_ATPase"/>
    <property type="match status" value="1"/>
</dbReference>
<dbReference type="Gene3D" id="3.40.50.1000">
    <property type="entry name" value="HAD superfamily/HAD-like"/>
    <property type="match status" value="1"/>
</dbReference>
<accession>A0A0V0R1J0</accession>
<dbReference type="PRINTS" id="PR00119">
    <property type="entry name" value="CATATPASE"/>
</dbReference>
<evidence type="ECO:0000256" key="3">
    <source>
        <dbReference type="ARBA" id="ARBA00022553"/>
    </source>
</evidence>
<keyword evidence="8 13" id="KW-0460">Magnesium</keyword>
<dbReference type="SFLD" id="SFLDF00027">
    <property type="entry name" value="p-type_atpase"/>
    <property type="match status" value="1"/>
</dbReference>
<dbReference type="AlphaFoldDB" id="A0A0V0R1J0"/>
<dbReference type="InterPro" id="IPR044492">
    <property type="entry name" value="P_typ_ATPase_HD_dom"/>
</dbReference>
<evidence type="ECO:0000256" key="11">
    <source>
        <dbReference type="ARBA" id="ARBA00023136"/>
    </source>
</evidence>
<evidence type="ECO:0000256" key="1">
    <source>
        <dbReference type="ARBA" id="ARBA00004141"/>
    </source>
</evidence>
<organism evidence="18 19">
    <name type="scientific">Pseudocohnilembus persalinus</name>
    <name type="common">Ciliate</name>
    <dbReference type="NCBI Taxonomy" id="266149"/>
    <lineage>
        <taxon>Eukaryota</taxon>
        <taxon>Sar</taxon>
        <taxon>Alveolata</taxon>
        <taxon>Ciliophora</taxon>
        <taxon>Intramacronucleata</taxon>
        <taxon>Oligohymenophorea</taxon>
        <taxon>Scuticociliatia</taxon>
        <taxon>Philasterida</taxon>
        <taxon>Pseudocohnilembidae</taxon>
        <taxon>Pseudocohnilembus</taxon>
    </lineage>
</organism>
<feature type="compositionally biased region" description="Basic and acidic residues" evidence="14">
    <location>
        <begin position="15"/>
        <end position="24"/>
    </location>
</feature>
<dbReference type="PANTHER" id="PTHR45630">
    <property type="entry name" value="CATION-TRANSPORTING ATPASE-RELATED"/>
    <property type="match status" value="1"/>
</dbReference>
<dbReference type="EC" id="7.2.2.-" evidence="13"/>
<evidence type="ECO:0000256" key="10">
    <source>
        <dbReference type="ARBA" id="ARBA00022989"/>
    </source>
</evidence>
<gene>
    <name evidence="18" type="ORF">PPERSA_12325</name>
</gene>
<dbReference type="NCBIfam" id="TIGR01494">
    <property type="entry name" value="ATPase_P-type"/>
    <property type="match status" value="1"/>
</dbReference>
<dbReference type="InterPro" id="IPR036412">
    <property type="entry name" value="HAD-like_sf"/>
</dbReference>
<proteinExistence type="inferred from homology"/>
<dbReference type="GO" id="GO:0046872">
    <property type="term" value="F:metal ion binding"/>
    <property type="evidence" value="ECO:0007669"/>
    <property type="project" value="UniProtKB-UniRule"/>
</dbReference>
<dbReference type="Gene3D" id="3.40.1110.10">
    <property type="entry name" value="Calcium-transporting ATPase, cytoplasmic domain N"/>
    <property type="match status" value="1"/>
</dbReference>
<dbReference type="SUPFAM" id="SSF81653">
    <property type="entry name" value="Calcium ATPase, transduction domain A"/>
    <property type="match status" value="1"/>
</dbReference>
<dbReference type="SFLD" id="SFLDS00003">
    <property type="entry name" value="Haloacid_Dehalogenase"/>
    <property type="match status" value="1"/>
</dbReference>
<feature type="domain" description="Cation-transporting P-type ATPase N-terminal" evidence="16">
    <location>
        <begin position="202"/>
        <end position="263"/>
    </location>
</feature>
<evidence type="ECO:0000256" key="4">
    <source>
        <dbReference type="ARBA" id="ARBA00022692"/>
    </source>
</evidence>
<feature type="transmembrane region" description="Helical" evidence="13">
    <location>
        <begin position="1062"/>
        <end position="1082"/>
    </location>
</feature>
<feature type="transmembrane region" description="Helical" evidence="13">
    <location>
        <begin position="1199"/>
        <end position="1221"/>
    </location>
</feature>
<dbReference type="InterPro" id="IPR001757">
    <property type="entry name" value="P_typ_ATPase"/>
</dbReference>
<evidence type="ECO:0000256" key="5">
    <source>
        <dbReference type="ARBA" id="ARBA00022723"/>
    </source>
</evidence>
<feature type="transmembrane region" description="Helical" evidence="13">
    <location>
        <begin position="500"/>
        <end position="521"/>
    </location>
</feature>
<dbReference type="InterPro" id="IPR023299">
    <property type="entry name" value="ATPase_P-typ_cyto_dom_N"/>
</dbReference>
<dbReference type="Gene3D" id="1.20.1110.10">
    <property type="entry name" value="Calcium-transporting ATPase, transmembrane domain"/>
    <property type="match status" value="1"/>
</dbReference>
<evidence type="ECO:0000256" key="13">
    <source>
        <dbReference type="RuleBase" id="RU362082"/>
    </source>
</evidence>
<dbReference type="GO" id="GO:0140358">
    <property type="term" value="F:P-type transmembrane transporter activity"/>
    <property type="evidence" value="ECO:0007669"/>
    <property type="project" value="InterPro"/>
</dbReference>
<dbReference type="Pfam" id="PF12409">
    <property type="entry name" value="P5-ATPase"/>
    <property type="match status" value="1"/>
</dbReference>
<dbReference type="InterPro" id="IPR047819">
    <property type="entry name" value="P5A-ATPase_N"/>
</dbReference>
<evidence type="ECO:0000259" key="15">
    <source>
        <dbReference type="Pfam" id="PF00122"/>
    </source>
</evidence>
<dbReference type="GO" id="GO:0016887">
    <property type="term" value="F:ATP hydrolysis activity"/>
    <property type="evidence" value="ECO:0007669"/>
    <property type="project" value="InterPro"/>
</dbReference>
<comment type="similarity">
    <text evidence="2 13">Belongs to the cation transport ATPase (P-type) (TC 3.A.3) family. Type V subfamily.</text>
</comment>
<keyword evidence="6 13" id="KW-0547">Nucleotide-binding</keyword>
<dbReference type="PROSITE" id="PS01229">
    <property type="entry name" value="COF_2"/>
    <property type="match status" value="1"/>
</dbReference>
<feature type="transmembrane region" description="Helical" evidence="13">
    <location>
        <begin position="243"/>
        <end position="262"/>
    </location>
</feature>
<dbReference type="FunFam" id="1.20.1110.10:FF:000023">
    <property type="entry name" value="Cation-transporting ATPase"/>
    <property type="match status" value="1"/>
</dbReference>
<feature type="compositionally biased region" description="Polar residues" evidence="14">
    <location>
        <begin position="32"/>
        <end position="49"/>
    </location>
</feature>
<comment type="caution">
    <text evidence="18">The sequence shown here is derived from an EMBL/GenBank/DDBJ whole genome shotgun (WGS) entry which is preliminary data.</text>
</comment>
<sequence>MSQIQNESISISQDRNCENSEKKQHIAPLLKNDSQNSGNSRKNRGDQTQKNYIQNSQNSLKERNQKGEFFEGEVEFQLPENIQEEGIITSIQAYREDNLKGIFFVFLCIISAGLFYLVCRWEPKIKAKFTLKVVKSNFENATYFLVQGGGTDAISLEKAEKKEIVIKNMKDNYLILTFRLYSYYFDTDHQIFKPIQFNIFAYTLNEIHKKFGAGIDSESEYENTLSLYGYNETNIPPKSTFKIFIDEILSPFYMFQVFSVILWYLELYYYYSTVILLTSLLSIYVTLKEAKTNYQKLKEMSHYETQVTVFRGISDSLSSENNKLVIDQNIQKQKKTVSSRELVPGDIVEVPENKILPCDLLLLNGSAVINESMLTGESVPIIKTALPYNDSIYDPQHDGKQFTLFAGTKCIETRYYMKDKLPVLALVTQTGFNTVKGELVRSIMFPKQSSFDFYADSMKFVGVLGVIAILGFLASLKAQLDGLQNDYFGVKDMVLNSLDLITITVPPALPTCLSFGISFALQRLKKKQIFCISPPKINITGQVTTMCFDKTGTLTEDGLDMYGVKILKFLDKKTKFEKLIKDIQELKQNALEFQQENADFNPGQVFMDIMTSCHSLTRVHGEIIGDPLEIKMFESTGWILEEKENNKFDELVEATVKPAKNPKQSYLVENDLEKMEAIGIIRRFEFSSKLQRMSTIIKKINEKQYKLFVKGSPEKILELSIASTIPSSFHQILDFYAQKGFRVLAFGFKKLEQNYRQIQKMDRKDLEKDLIFAGLIIMENKLKSVTTDTICKLQQANIKTVMVTGDNALTAISVGRQCNIIHSNQRVYLGDLPENFDEKNPSIQIEWKDFEFSEHHLEQENLDPEIDQSFAYNDKSSSAKNSIIKELDEEARQNVNFMVEQEKVEQSNKDDQDFQEDYIRTSYIYEQQYFPFAKESNYTLAITGRAFSYLNQKRFENAHHQELFEIMIEKTVIFARMKPEEKAQMIVFQQESKNKPMVGMCGDGANDCAALKTANVGISLSDAEASIAAPFTSKVQNIECVLSVLKEGRAALVTSFQCFKYMALYSMIQFTTVSILYFILSLPSDFQFLYWDLFIIIPLAFLMGKTEPCEVLSHHVPGSKLISLTVLFSVIGQTVLQAIFQIIVFLWLQKREWYIQCPEVHSKYFHDNDASGDALKKCYEVKVEDVVVSEMPYSVPLYLFLWALINSVFTLLFENLVVPLVDMWHKQRQIRSYQQEEIYNMQSKLKEQNKQ</sequence>
<dbReference type="InterPro" id="IPR018303">
    <property type="entry name" value="ATPase_P-typ_P_site"/>
</dbReference>
<dbReference type="FunCoup" id="A0A0V0R1J0">
    <property type="interactions" value="24"/>
</dbReference>
<dbReference type="SFLD" id="SFLDG00002">
    <property type="entry name" value="C1.7:_P-type_atpase_like"/>
    <property type="match status" value="1"/>
</dbReference>
<dbReference type="Proteomes" id="UP000054937">
    <property type="component" value="Unassembled WGS sequence"/>
</dbReference>
<dbReference type="GO" id="GO:0016020">
    <property type="term" value="C:membrane"/>
    <property type="evidence" value="ECO:0007669"/>
    <property type="project" value="UniProtKB-SubCell"/>
</dbReference>
<evidence type="ECO:0000256" key="9">
    <source>
        <dbReference type="ARBA" id="ARBA00022967"/>
    </source>
</evidence>
<keyword evidence="11 13" id="KW-0472">Membrane</keyword>
<dbReference type="OrthoDB" id="425043at2759"/>
<dbReference type="SUPFAM" id="SSF81665">
    <property type="entry name" value="Calcium ATPase, transmembrane domain M"/>
    <property type="match status" value="1"/>
</dbReference>
<evidence type="ECO:0000256" key="7">
    <source>
        <dbReference type="ARBA" id="ARBA00022840"/>
    </source>
</evidence>
<dbReference type="InterPro" id="IPR023214">
    <property type="entry name" value="HAD_sf"/>
</dbReference>
<dbReference type="SUPFAM" id="SSF56784">
    <property type="entry name" value="HAD-like"/>
    <property type="match status" value="1"/>
</dbReference>
<evidence type="ECO:0000256" key="8">
    <source>
        <dbReference type="ARBA" id="ARBA00022842"/>
    </source>
</evidence>
<comment type="catalytic activity">
    <reaction evidence="12 13">
        <text>ATP + H2O = ADP + phosphate + H(+)</text>
        <dbReference type="Rhea" id="RHEA:13065"/>
        <dbReference type="ChEBI" id="CHEBI:15377"/>
        <dbReference type="ChEBI" id="CHEBI:15378"/>
        <dbReference type="ChEBI" id="CHEBI:30616"/>
        <dbReference type="ChEBI" id="CHEBI:43474"/>
        <dbReference type="ChEBI" id="CHEBI:456216"/>
    </reaction>
</comment>
<dbReference type="GO" id="GO:0019829">
    <property type="term" value="F:ATPase-coupled monoatomic cation transmembrane transporter activity"/>
    <property type="evidence" value="ECO:0007669"/>
    <property type="project" value="UniProtKB-UniRule"/>
</dbReference>
<keyword evidence="3" id="KW-0597">Phosphoprotein</keyword>
<dbReference type="GO" id="GO:0005524">
    <property type="term" value="F:ATP binding"/>
    <property type="evidence" value="ECO:0007669"/>
    <property type="project" value="UniProtKB-UniRule"/>
</dbReference>
<keyword evidence="7 13" id="KW-0067">ATP-binding</keyword>
<dbReference type="InterPro" id="IPR006544">
    <property type="entry name" value="P-type_TPase_V"/>
</dbReference>
<feature type="transmembrane region" description="Helical" evidence="13">
    <location>
        <begin position="1088"/>
        <end position="1104"/>
    </location>
</feature>
<dbReference type="Gene3D" id="2.70.150.10">
    <property type="entry name" value="Calcium-transporting ATPase, cytoplasmic transduction domain A"/>
    <property type="match status" value="1"/>
</dbReference>
<keyword evidence="4 13" id="KW-0812">Transmembrane</keyword>
<dbReference type="EMBL" id="LDAU01000070">
    <property type="protein sequence ID" value="KRX08170.1"/>
    <property type="molecule type" value="Genomic_DNA"/>
</dbReference>
<protein>
    <recommendedName>
        <fullName evidence="13">Cation-transporting ATPase</fullName>
        <ecNumber evidence="13">7.2.2.-</ecNumber>
    </recommendedName>
</protein>
<evidence type="ECO:0000259" key="16">
    <source>
        <dbReference type="Pfam" id="PF00690"/>
    </source>
</evidence>
<dbReference type="Pfam" id="PF00122">
    <property type="entry name" value="E1-E2_ATPase"/>
    <property type="match status" value="1"/>
</dbReference>
<dbReference type="PROSITE" id="PS00154">
    <property type="entry name" value="ATPASE_E1_E2"/>
    <property type="match status" value="1"/>
</dbReference>
<feature type="transmembrane region" description="Helical" evidence="13">
    <location>
        <begin position="268"/>
        <end position="287"/>
    </location>
</feature>
<reference evidence="18 19" key="1">
    <citation type="journal article" date="2015" name="Sci. Rep.">
        <title>Genome of the facultative scuticociliatosis pathogen Pseudocohnilembus persalinus provides insight into its virulence through horizontal gene transfer.</title>
        <authorList>
            <person name="Xiong J."/>
            <person name="Wang G."/>
            <person name="Cheng J."/>
            <person name="Tian M."/>
            <person name="Pan X."/>
            <person name="Warren A."/>
            <person name="Jiang C."/>
            <person name="Yuan D."/>
            <person name="Miao W."/>
        </authorList>
    </citation>
    <scope>NUCLEOTIDE SEQUENCE [LARGE SCALE GENOMIC DNA]</scope>
    <source>
        <strain evidence="18">36N120E</strain>
    </source>
</reference>
<feature type="transmembrane region" description="Helical" evidence="13">
    <location>
        <begin position="101"/>
        <end position="119"/>
    </location>
</feature>
<dbReference type="InterPro" id="IPR023298">
    <property type="entry name" value="ATPase_P-typ_TM_dom_sf"/>
</dbReference>
<dbReference type="NCBIfam" id="TIGR01657">
    <property type="entry name" value="P-ATPase-V"/>
    <property type="match status" value="1"/>
</dbReference>
<keyword evidence="19" id="KW-1185">Reference proteome</keyword>
<evidence type="ECO:0000313" key="19">
    <source>
        <dbReference type="Proteomes" id="UP000054937"/>
    </source>
</evidence>
<evidence type="ECO:0000256" key="12">
    <source>
        <dbReference type="ARBA" id="ARBA00049360"/>
    </source>
</evidence>
<evidence type="ECO:0000256" key="6">
    <source>
        <dbReference type="ARBA" id="ARBA00022741"/>
    </source>
</evidence>
<feature type="domain" description="P5B-type ATPase N-terminal" evidence="17">
    <location>
        <begin position="90"/>
        <end position="149"/>
    </location>
</feature>
<dbReference type="SUPFAM" id="SSF81660">
    <property type="entry name" value="Metal cation-transporting ATPase, ATP-binding domain N"/>
    <property type="match status" value="1"/>
</dbReference>
<keyword evidence="5 13" id="KW-0479">Metal-binding</keyword>
<keyword evidence="10 13" id="KW-1133">Transmembrane helix</keyword>
<evidence type="ECO:0000259" key="17">
    <source>
        <dbReference type="Pfam" id="PF12409"/>
    </source>
</evidence>
<dbReference type="Pfam" id="PF00690">
    <property type="entry name" value="Cation_ATPase_N"/>
    <property type="match status" value="1"/>
</dbReference>
<name>A0A0V0R1J0_PSEPJ</name>
<feature type="region of interest" description="Disordered" evidence="14">
    <location>
        <begin position="1"/>
        <end position="49"/>
    </location>
</feature>
<dbReference type="InParanoid" id="A0A0V0R1J0"/>
<feature type="compositionally biased region" description="Low complexity" evidence="14">
    <location>
        <begin position="1"/>
        <end position="13"/>
    </location>
</feature>
<feature type="transmembrane region" description="Helical" evidence="13">
    <location>
        <begin position="460"/>
        <end position="480"/>
    </location>
</feature>
<feature type="domain" description="P-type ATPase A" evidence="15">
    <location>
        <begin position="332"/>
        <end position="443"/>
    </location>
</feature>
<dbReference type="OMA" id="SGWKDPL"/>
<dbReference type="InterPro" id="IPR008250">
    <property type="entry name" value="ATPase_P-typ_transduc_dom_A_sf"/>
</dbReference>
<evidence type="ECO:0000256" key="2">
    <source>
        <dbReference type="ARBA" id="ARBA00006000"/>
    </source>
</evidence>
<evidence type="ECO:0000313" key="18">
    <source>
        <dbReference type="EMBL" id="KRX08170.1"/>
    </source>
</evidence>
<dbReference type="PANTHER" id="PTHR45630:SF8">
    <property type="entry name" value="CATION-TRANSPORTING ATPASE"/>
    <property type="match status" value="1"/>
</dbReference>
<comment type="subcellular location">
    <subcellularLocation>
        <location evidence="1 13">Membrane</location>
        <topology evidence="1 13">Multi-pass membrane protein</topology>
    </subcellularLocation>
</comment>